<keyword evidence="1" id="KW-0812">Transmembrane</keyword>
<dbReference type="AlphaFoldDB" id="A0A1E8PKM8"/>
<protein>
    <recommendedName>
        <fullName evidence="4">MFS transporter</fullName>
    </recommendedName>
</protein>
<accession>A0A1E8PKM8</accession>
<organism evidence="2 3">
    <name type="scientific">Janthinobacterium lividum</name>
    <dbReference type="NCBI Taxonomy" id="29581"/>
    <lineage>
        <taxon>Bacteria</taxon>
        <taxon>Pseudomonadati</taxon>
        <taxon>Pseudomonadota</taxon>
        <taxon>Betaproteobacteria</taxon>
        <taxon>Burkholderiales</taxon>
        <taxon>Oxalobacteraceae</taxon>
        <taxon>Janthinobacterium</taxon>
    </lineage>
</organism>
<gene>
    <name evidence="2" type="ORF">BA896_019155</name>
</gene>
<dbReference type="Proteomes" id="UP000092634">
    <property type="component" value="Unassembled WGS sequence"/>
</dbReference>
<feature type="transmembrane region" description="Helical" evidence="1">
    <location>
        <begin position="55"/>
        <end position="77"/>
    </location>
</feature>
<dbReference type="EMBL" id="MAQB02000010">
    <property type="protein sequence ID" value="OFJ46755.1"/>
    <property type="molecule type" value="Genomic_DNA"/>
</dbReference>
<reference evidence="2 3" key="1">
    <citation type="submission" date="2016-10" db="EMBL/GenBank/DDBJ databases">
        <title>Updated version of Genome Assembly of Janthinobacterium lividum ERGS5:01.</title>
        <authorList>
            <person name="Kumar R."/>
            <person name="Acharya V."/>
            <person name="Singh D."/>
        </authorList>
    </citation>
    <scope>NUCLEOTIDE SEQUENCE [LARGE SCALE GENOMIC DNA]</scope>
    <source>
        <strain evidence="2 3">ERGS5:01</strain>
    </source>
</reference>
<name>A0A1E8PKM8_9BURK</name>
<keyword evidence="1" id="KW-0472">Membrane</keyword>
<evidence type="ECO:0008006" key="4">
    <source>
        <dbReference type="Google" id="ProtNLM"/>
    </source>
</evidence>
<evidence type="ECO:0000313" key="2">
    <source>
        <dbReference type="EMBL" id="OFJ46755.1"/>
    </source>
</evidence>
<comment type="caution">
    <text evidence="2">The sequence shown here is derived from an EMBL/GenBank/DDBJ whole genome shotgun (WGS) entry which is preliminary data.</text>
</comment>
<evidence type="ECO:0000256" key="1">
    <source>
        <dbReference type="SAM" id="Phobius"/>
    </source>
</evidence>
<proteinExistence type="predicted"/>
<evidence type="ECO:0000313" key="3">
    <source>
        <dbReference type="Proteomes" id="UP000092634"/>
    </source>
</evidence>
<feature type="transmembrane region" description="Helical" evidence="1">
    <location>
        <begin position="123"/>
        <end position="145"/>
    </location>
</feature>
<keyword evidence="1" id="KW-1133">Transmembrane helix</keyword>
<sequence>MVKLKGASWLTILPGCLLAGTGLGLTNTSVTNTTTGAVPGERAGMASSIDISARMVSLSINIALLGFILVAGIQSALRQHVPAGMEDAAALHAMAEGLSAGKGAGALPAGVAKLALAQGFGAVMLYGGIAACLFAVASALVFGAGRDAALGAGRL</sequence>